<feature type="region of interest" description="Disordered" evidence="1">
    <location>
        <begin position="1450"/>
        <end position="1484"/>
    </location>
</feature>
<evidence type="ECO:0000313" key="4">
    <source>
        <dbReference type="Proteomes" id="UP000217257"/>
    </source>
</evidence>
<dbReference type="InterPro" id="IPR022385">
    <property type="entry name" value="Rhs_assc_core"/>
</dbReference>
<keyword evidence="2" id="KW-1133">Transmembrane helix</keyword>
<dbReference type="PANTHER" id="PTHR32305:SF15">
    <property type="entry name" value="PROTEIN RHSA-RELATED"/>
    <property type="match status" value="1"/>
</dbReference>
<dbReference type="NCBIfam" id="TIGR03696">
    <property type="entry name" value="Rhs_assc_core"/>
    <property type="match status" value="1"/>
</dbReference>
<name>A0A250JJC1_9BACT</name>
<keyword evidence="2" id="KW-0812">Transmembrane</keyword>
<keyword evidence="2" id="KW-0472">Membrane</keyword>
<gene>
    <name evidence="3" type="ORF">CYFUS_008696</name>
</gene>
<dbReference type="RefSeq" id="WP_095990663.1">
    <property type="nucleotide sequence ID" value="NZ_CP022098.1"/>
</dbReference>
<feature type="transmembrane region" description="Helical" evidence="2">
    <location>
        <begin position="2518"/>
        <end position="2537"/>
    </location>
</feature>
<dbReference type="Proteomes" id="UP000217257">
    <property type="component" value="Chromosome"/>
</dbReference>
<reference evidence="3 4" key="1">
    <citation type="submission" date="2017-06" db="EMBL/GenBank/DDBJ databases">
        <title>Sequencing and comparative analysis of myxobacterial genomes.</title>
        <authorList>
            <person name="Rupp O."/>
            <person name="Goesmann A."/>
            <person name="Sogaard-Andersen L."/>
        </authorList>
    </citation>
    <scope>NUCLEOTIDE SEQUENCE [LARGE SCALE GENOMIC DNA]</scope>
    <source>
        <strain evidence="3 4">DSM 52655</strain>
    </source>
</reference>
<feature type="compositionally biased region" description="Basic residues" evidence="1">
    <location>
        <begin position="1459"/>
        <end position="1474"/>
    </location>
</feature>
<dbReference type="KEGG" id="cfus:CYFUS_008696"/>
<sequence length="2816" mass="297563">MSSSNPPSQSQPPAIRTFQMDDSSVGNLSSSVNLFRGDVNLTQSLFTLPGRSQDNGLDVTLSLQYQSNVFREATTWNREAPTGVVGLGWSLPLTWIEAVSSGSPVPGTRQYALYENGVPNTLVRQPWAPRLFSSDAALAGGLADGKPVPAALVEEFHAHGLLLSADAIARGGHGTWELVDDTHELLYTLEVGERLLAKDGGEAYQLQNYQFWKIQYYPRYERWVVTNDSAVRRSFGGGVTRDAAGARSVNETVVWSVWWKGSNGEPIWSGASMRTEGQVQVARAWYLGRVTDRFGSSVTYAYNGFERTDGLIRGCEQRVGAGGLPYTKAVYLTRITDVFGRTVTLDYGDKLWSAGETAPREYADPHRAVPSDAPGAWQDRYETRFLDEITLRAADGSTLFTFRFSYDPRPDASGREREVANVTEATGPLRGDTFKRFLTGITQFDQDGVASPGLVLGYYLDAAAEGGQPGALATLTSPEGGTATYGYTRQELTRCERRAEVKRPDAVGSGSPRVYYGPDYAVVTYYNQANGRLSLQVWTWGGSWLTWQLDPDDALLDTLGLDLNSLEAVANQDFFALTFTRTTPSERAVYVFDRDVARPGQWRSATIDGVTTAKNVPTLTLPTTGVATTFVGGTTWLAVARMSSKTLSGSYELLTWRWTTRTWTRETITTPRYTWIAGAGEYLATLDLDGKLALRWLDSLLVWKSGPPTTLPNLSTVNLNSVALVPGASLVTVSNLTSSNAQQNTYRVWVAQWTAAYALEVHELGKFTDNFGQRNQPTPWIPQVIDDTLVAINGNLARFDGAAWAVSTALNPGMPDADRAQRYAFGPDYALQVIAPTSGVGKAVGRVMAYDPTTGWRPTPAALGQSLPAQDNQTKNWPTSGGADWAVVGPYVYFRGIASDWGAVVTAPASANLEAVVSAEGHDFDSESLVDEGPTFLAFTAKKGSSSQRVEAVVLRNGQVGKPEPFLEEKMVRGTAPGTSPKGPQLFATYPQDAVGFDAATTVYLHQYAGDAFAGPIAHYAVTGLDVTDGYQDEIPTRYVFDTGTAGCDPLGNIVKYFSARTCSGTADAANPVNGWVDSTYLNGMADQTGANYYDMLDGLLLRTETRDRDGVLLESTGATWVVYQQVASDVLEPETVVLRGGWVVQTVDTQVINGVTNTKTTVYVPDGSPGSATGQPVTVSLRQYGGGGQAQTFVRTTLQGVAVDAGLAAIHALTDPAQETHTVTTDTGTVPVQVMATTYAGWPSAEGVLVAVAEASFGLLDAADVAFPFAAYVPGDNPAGWALAARTTERTAYGQEQESVDGLGVPTATIYSTHCEFAVARSSNVPFGGLAFLGFQPYEDTSRWTLSGVEYDADDARTGIRAARLPGGANASLSVTVAPEAPEGTYLVGVWVRTPAGFSADATTGISATVTVDGVAATPIFVPLPATDGAWRYVTVPVPLGGPQVLGGAVPAPDRRSAARRARLAARPRRPRTRVTSSAPLAPRSAATEASVALALSITNTTASPVTIDSVLVGPLANSLVSRTFDEPSQQVTSTQDASGRTTRTYYDRSFQPTVSVGASGEIKELSQSFLSRRGNDGVFSPMSPNAEVTLHPAIGGVLETFRDGDCWRERWDASAGWAAGDGALVHTGATAGSVTWRGTAEGTRAVYFELQARDVVASVSVGNVTVRWDGGWTASQAGGAWTALATPPLEQHWLLVVGDGVVLFFAGGQLLYSQAVRPVGDTVSITLAGEGAIRNLSVVEGVRVGVSYNDATGRQRQVQQLQGADSLVVGLVYDALDRQLVTTKGAPGSFGSGQHQPVFQYRPGFVDVEDFLANLSTTWELKGDVADYYRGQTEDGIIRSDDQGYPYQGTRYEASPRQQSIEQGSPGKPYAIDLSVPEEQRQTTRLRFGANAAGSLPAGQYFQDTLTSPVQTRSVRLTDQLTQTVTSTYVSSVGEEVSRTSGNRTYTAGASGPAATLQTALPNALVGGPQQDPSAYAQRMTTDALQRTESLADPDAGETRFVSDVAGRLRFVQPAMDAGEQWFVYYKYDALGRMVEEGTVSAAWEPAALRLRANQPDWPTEGSTVAVTMRYDGDGDEPTLIGRKWISVANNPGDDGDVTVTEVFGYDDDGHLSSVRMTLDGPTAADGTVAYTYDNLSEVVRVDFPEGAPLAAVHYAHDELGHLVSVGTAAGLADLAAYGWSADGAVQREVLGQGAWTRRVDYTSPGQVAAMTTTSAAGDQSFALAYAYDADGVVRTRGVRWRFAGEDTSQDEVFGYDAQRRLLTAAGATTMTIRSYDPSGNIWEAEESGTVVATPCVGGSDRVASLTVGSGPAQPLTWSARGQLLAGAGRTFGYDRATSMTTRIEAGGALRLAYGGSQQRVLKRRRDGADSVYFFGAGLVPVARRDGESWTVLVQGPSGLLALVGAATRFVLPDPDQSVWAVVEGATLVARYAYAPFGGLTLAEGDLAATPYFFQGQEWDAEVGLYNFRARMYDPVLRRFVTPDPQRQFASPYIFAANNPLGITDPTGELSVGAQIGIGLAMVAITAIGIGLSLFTGGASSAATRVAKGAVKGTVKGATKGAAAAAEGAAAGAEGAAAGAEGAAAGAAATGSQAAAKVAAGASVAEGAASSTSSISTKLTQFGLNVAGSTLKSAGMSGLKYDVQHGRDFTAKGFFEAMGIGAAAGFATGVVSGLGGLATGGLSGKKGASGIAARIGAKAVVGGVSGAVSSDVTTILTNVQQHQPWYQGLAKSTVTGFAKSAGTGAASGAWSERVNIAKAAGVSDQTMSRVSNIVDKVKSAAISNGAYKIYGTASFFAMPGYVVWGAADSWGRHD</sequence>
<dbReference type="Gene3D" id="2.180.10.10">
    <property type="entry name" value="RHS repeat-associated core"/>
    <property type="match status" value="1"/>
</dbReference>
<evidence type="ECO:0000256" key="1">
    <source>
        <dbReference type="SAM" id="MobiDB-lite"/>
    </source>
</evidence>
<evidence type="ECO:0000256" key="2">
    <source>
        <dbReference type="SAM" id="Phobius"/>
    </source>
</evidence>
<protein>
    <submittedName>
        <fullName evidence="3">RHS repeat-associated core domain-containing protein</fullName>
    </submittedName>
</protein>
<dbReference type="InterPro" id="IPR050708">
    <property type="entry name" value="T6SS_VgrG/RHS"/>
</dbReference>
<proteinExistence type="predicted"/>
<organism evidence="3 4">
    <name type="scientific">Cystobacter fuscus</name>
    <dbReference type="NCBI Taxonomy" id="43"/>
    <lineage>
        <taxon>Bacteria</taxon>
        <taxon>Pseudomonadati</taxon>
        <taxon>Myxococcota</taxon>
        <taxon>Myxococcia</taxon>
        <taxon>Myxococcales</taxon>
        <taxon>Cystobacterineae</taxon>
        <taxon>Archangiaceae</taxon>
        <taxon>Cystobacter</taxon>
    </lineage>
</organism>
<dbReference type="EMBL" id="CP022098">
    <property type="protein sequence ID" value="ATB43216.1"/>
    <property type="molecule type" value="Genomic_DNA"/>
</dbReference>
<evidence type="ECO:0000313" key="3">
    <source>
        <dbReference type="EMBL" id="ATB43216.1"/>
    </source>
</evidence>
<accession>A0A250JJC1</accession>
<dbReference type="PANTHER" id="PTHR32305">
    <property type="match status" value="1"/>
</dbReference>